<organism evidence="2 3">
    <name type="scientific">Rotaria sordida</name>
    <dbReference type="NCBI Taxonomy" id="392033"/>
    <lineage>
        <taxon>Eukaryota</taxon>
        <taxon>Metazoa</taxon>
        <taxon>Spiralia</taxon>
        <taxon>Gnathifera</taxon>
        <taxon>Rotifera</taxon>
        <taxon>Eurotatoria</taxon>
        <taxon>Bdelloidea</taxon>
        <taxon>Philodinida</taxon>
        <taxon>Philodinidae</taxon>
        <taxon>Rotaria</taxon>
    </lineage>
</organism>
<proteinExistence type="predicted"/>
<feature type="region of interest" description="Disordered" evidence="1">
    <location>
        <begin position="1"/>
        <end position="25"/>
    </location>
</feature>
<dbReference type="Proteomes" id="UP000663874">
    <property type="component" value="Unassembled WGS sequence"/>
</dbReference>
<evidence type="ECO:0000313" key="3">
    <source>
        <dbReference type="Proteomes" id="UP000663874"/>
    </source>
</evidence>
<gene>
    <name evidence="2" type="ORF">FNK824_LOCUS23466</name>
</gene>
<dbReference type="EMBL" id="CAJOBE010004972">
    <property type="protein sequence ID" value="CAF3955338.1"/>
    <property type="molecule type" value="Genomic_DNA"/>
</dbReference>
<feature type="compositionally biased region" description="Polar residues" evidence="1">
    <location>
        <begin position="1"/>
        <end position="11"/>
    </location>
</feature>
<accession>A0A819L4C8</accession>
<protein>
    <submittedName>
        <fullName evidence="2">Uncharacterized protein</fullName>
    </submittedName>
</protein>
<comment type="caution">
    <text evidence="2">The sequence shown here is derived from an EMBL/GenBank/DDBJ whole genome shotgun (WGS) entry which is preliminary data.</text>
</comment>
<dbReference type="AlphaFoldDB" id="A0A819L4C8"/>
<evidence type="ECO:0000256" key="1">
    <source>
        <dbReference type="SAM" id="MobiDB-lite"/>
    </source>
</evidence>
<name>A0A819L4C8_9BILA</name>
<feature type="compositionally biased region" description="Basic and acidic residues" evidence="1">
    <location>
        <begin position="12"/>
        <end position="22"/>
    </location>
</feature>
<evidence type="ECO:0000313" key="2">
    <source>
        <dbReference type="EMBL" id="CAF3955338.1"/>
    </source>
</evidence>
<reference evidence="2" key="1">
    <citation type="submission" date="2021-02" db="EMBL/GenBank/DDBJ databases">
        <authorList>
            <person name="Nowell W R."/>
        </authorList>
    </citation>
    <scope>NUCLEOTIDE SEQUENCE</scope>
</reference>
<sequence>MNRIAESSSNNHRFDPSQDKNPIEGNKQQKALNNHFTLAQLKRAISNNLPYFYLQFEEDLLISQLPSTTKIVHLLNQYFSNKSNPSFKGFTICTLVGKNRFKIGMNDKTYILDIVNIMHKKLYVAFYYKKDHHGNDGLGCRLCEKYKKKQKILMDNEVHKQTQQFESQQASQSQLTWIITQTEERTKHEIAIQKSDLICSLCAEEKTKNRDLISKLENTIDIPELKFKRLLSIRWMAGYCSLFYGATYEHCSSIANRIQTNGHSRIMIETLDVLMNVRSPFPDDLRGNCCREIIEKAYNTWNGKDENRPINRTKLLLDIPDDYVPSR</sequence>